<dbReference type="GO" id="GO:0003729">
    <property type="term" value="F:mRNA binding"/>
    <property type="evidence" value="ECO:0007669"/>
    <property type="project" value="TreeGrafter"/>
</dbReference>
<keyword evidence="7" id="KW-0648">Protein biosynthesis</keyword>
<evidence type="ECO:0000256" key="3">
    <source>
        <dbReference type="ARBA" id="ARBA00022540"/>
    </source>
</evidence>
<dbReference type="InterPro" id="IPR013979">
    <property type="entry name" value="TIF_beta_prop-like"/>
</dbReference>
<dbReference type="InterPro" id="IPR015943">
    <property type="entry name" value="WD40/YVTN_repeat-like_dom_sf"/>
</dbReference>
<evidence type="ECO:0000256" key="4">
    <source>
        <dbReference type="ARBA" id="ARBA00022574"/>
    </source>
</evidence>
<keyword evidence="5" id="KW-0677">Repeat</keyword>
<sequence>MAILAHIEGSIILDVFGNKKTIECDTYSISNNILMYTKGDKLVFYDLLEDKEGKTHHIFSKPSKLIQSTNGKIVGVLNEDYALLVFDQSSEMLMESEVSNFDLSNNLLTYVSNDKIVIRKFGSSSPFHRASNIYSKFYTFDDFVILATRKSIKDNNYKIFKIDEAGSVEIGCFDILEEFACRINKENTYILLRLATSYVKNSYFAHTELYLYDIKETKLEKIPKISNISDFKFIKDGFVIIFGSQPSNVCVYDYQMNRINRFPKGLRNQIYYNPHNNIVALAGFEQLSGDIEVYNAEDMQKYAELVELGANDIKWETDGAYFYVSTTKYLKEDNKITMFDYHGRRIKEEKYEALISSTVYGVEKDFISLPKPEASTKPRKQIYVPPHLAKNSNRVIKENKPPQKKAPQETLESLKETLKEIERLRQKLQSGEMLSTKEMNLLLKEDSIKNKIDKFVQ</sequence>
<keyword evidence="4" id="KW-0853">WD repeat</keyword>
<organism evidence="9 10">
    <name type="scientific">Nosema granulosis</name>
    <dbReference type="NCBI Taxonomy" id="83296"/>
    <lineage>
        <taxon>Eukaryota</taxon>
        <taxon>Fungi</taxon>
        <taxon>Fungi incertae sedis</taxon>
        <taxon>Microsporidia</taxon>
        <taxon>Nosematidae</taxon>
        <taxon>Nosema</taxon>
    </lineage>
</organism>
<evidence type="ECO:0000256" key="2">
    <source>
        <dbReference type="ARBA" id="ARBA00013819"/>
    </source>
</evidence>
<dbReference type="InterPro" id="IPR036322">
    <property type="entry name" value="WD40_repeat_dom_sf"/>
</dbReference>
<dbReference type="GO" id="GO:0043022">
    <property type="term" value="F:ribosome binding"/>
    <property type="evidence" value="ECO:0007669"/>
    <property type="project" value="TreeGrafter"/>
</dbReference>
<evidence type="ECO:0000313" key="9">
    <source>
        <dbReference type="EMBL" id="KAF9762978.1"/>
    </source>
</evidence>
<proteinExistence type="inferred from homology"/>
<dbReference type="GO" id="GO:0000049">
    <property type="term" value="F:tRNA binding"/>
    <property type="evidence" value="ECO:0007669"/>
    <property type="project" value="TreeGrafter"/>
</dbReference>
<keyword evidence="10" id="KW-1185">Reference proteome</keyword>
<evidence type="ECO:0000313" key="10">
    <source>
        <dbReference type="Proteomes" id="UP000740883"/>
    </source>
</evidence>
<feature type="domain" description="Translation initiation factor beta propellor-like" evidence="8">
    <location>
        <begin position="176"/>
        <end position="354"/>
    </location>
</feature>
<protein>
    <recommendedName>
        <fullName evidence="2">Eukaryotic translation initiation factor 2A</fullName>
    </recommendedName>
</protein>
<accession>A0A9P6KYZ7</accession>
<dbReference type="Pfam" id="PF08662">
    <property type="entry name" value="eIF2A"/>
    <property type="match status" value="1"/>
</dbReference>
<reference evidence="9 10" key="1">
    <citation type="journal article" date="2020" name="Genome Biol. Evol.">
        <title>Comparative genomics of strictly vertically transmitted, feminizing microsporidia endosymbionts of amphipod crustaceans.</title>
        <authorList>
            <person name="Cormier A."/>
            <person name="Chebbi M.A."/>
            <person name="Giraud I."/>
            <person name="Wattier R."/>
            <person name="Teixeira M."/>
            <person name="Gilbert C."/>
            <person name="Rigaud T."/>
            <person name="Cordaux R."/>
        </authorList>
    </citation>
    <scope>NUCLEOTIDE SEQUENCE [LARGE SCALE GENOMIC DNA]</scope>
    <source>
        <strain evidence="9 10">Ou3-Ou53</strain>
    </source>
</reference>
<evidence type="ECO:0000259" key="8">
    <source>
        <dbReference type="Pfam" id="PF08662"/>
    </source>
</evidence>
<gene>
    <name evidence="9" type="ORF">NGRA_1615</name>
</gene>
<keyword evidence="6" id="KW-0810">Translation regulation</keyword>
<dbReference type="AlphaFoldDB" id="A0A9P6KYZ7"/>
<dbReference type="OrthoDB" id="2194683at2759"/>
<dbReference type="GO" id="GO:0003743">
    <property type="term" value="F:translation initiation factor activity"/>
    <property type="evidence" value="ECO:0007669"/>
    <property type="project" value="UniProtKB-KW"/>
</dbReference>
<dbReference type="GO" id="GO:0006417">
    <property type="term" value="P:regulation of translation"/>
    <property type="evidence" value="ECO:0007669"/>
    <property type="project" value="UniProtKB-KW"/>
</dbReference>
<dbReference type="Gene3D" id="2.130.10.10">
    <property type="entry name" value="YVTN repeat-like/Quinoprotein amine dehydrogenase"/>
    <property type="match status" value="1"/>
</dbReference>
<dbReference type="GO" id="GO:0022627">
    <property type="term" value="C:cytosolic small ribosomal subunit"/>
    <property type="evidence" value="ECO:0007669"/>
    <property type="project" value="TreeGrafter"/>
</dbReference>
<evidence type="ECO:0000256" key="5">
    <source>
        <dbReference type="ARBA" id="ARBA00022737"/>
    </source>
</evidence>
<comment type="similarity">
    <text evidence="1">Belongs to the WD repeat EIF2A family.</text>
</comment>
<evidence type="ECO:0000256" key="7">
    <source>
        <dbReference type="ARBA" id="ARBA00022917"/>
    </source>
</evidence>
<dbReference type="PANTHER" id="PTHR13227">
    <property type="entry name" value="EUKARYOTIC TRANSLATION INITIATION FACTOR 2A"/>
    <property type="match status" value="1"/>
</dbReference>
<evidence type="ECO:0000256" key="6">
    <source>
        <dbReference type="ARBA" id="ARBA00022845"/>
    </source>
</evidence>
<keyword evidence="3 9" id="KW-0396">Initiation factor</keyword>
<evidence type="ECO:0000256" key="1">
    <source>
        <dbReference type="ARBA" id="ARBA00009573"/>
    </source>
</evidence>
<dbReference type="PANTHER" id="PTHR13227:SF0">
    <property type="entry name" value="EUKARYOTIC TRANSLATION INITIATION FACTOR 2A"/>
    <property type="match status" value="1"/>
</dbReference>
<dbReference type="SUPFAM" id="SSF50978">
    <property type="entry name" value="WD40 repeat-like"/>
    <property type="match status" value="1"/>
</dbReference>
<dbReference type="EMBL" id="SBJO01000115">
    <property type="protein sequence ID" value="KAF9762978.1"/>
    <property type="molecule type" value="Genomic_DNA"/>
</dbReference>
<name>A0A9P6KYZ7_9MICR</name>
<comment type="caution">
    <text evidence="9">The sequence shown here is derived from an EMBL/GenBank/DDBJ whole genome shotgun (WGS) entry which is preliminary data.</text>
</comment>
<dbReference type="Proteomes" id="UP000740883">
    <property type="component" value="Unassembled WGS sequence"/>
</dbReference>
<dbReference type="InterPro" id="IPR011387">
    <property type="entry name" value="TIF2A"/>
</dbReference>